<reference evidence="2" key="1">
    <citation type="submission" date="2013-03" db="EMBL/GenBank/DDBJ databases">
        <title>The Genome Sequence of Anopheles minimus MINIMUS1.</title>
        <authorList>
            <consortium name="The Broad Institute Genomics Platform"/>
            <person name="Neafsey D.E."/>
            <person name="Walton C."/>
            <person name="Walker B."/>
            <person name="Young S.K."/>
            <person name="Zeng Q."/>
            <person name="Gargeya S."/>
            <person name="Fitzgerald M."/>
            <person name="Haas B."/>
            <person name="Abouelleil A."/>
            <person name="Allen A.W."/>
            <person name="Alvarado L."/>
            <person name="Arachchi H.M."/>
            <person name="Berlin A.M."/>
            <person name="Chapman S.B."/>
            <person name="Gainer-Dewar J."/>
            <person name="Goldberg J."/>
            <person name="Griggs A."/>
            <person name="Gujja S."/>
            <person name="Hansen M."/>
            <person name="Howarth C."/>
            <person name="Imamovic A."/>
            <person name="Ireland A."/>
            <person name="Larimer J."/>
            <person name="McCowan C."/>
            <person name="Murphy C."/>
            <person name="Pearson M."/>
            <person name="Poon T.W."/>
            <person name="Priest M."/>
            <person name="Roberts A."/>
            <person name="Saif S."/>
            <person name="Shea T."/>
            <person name="Sisk P."/>
            <person name="Sykes S."/>
            <person name="Wortman J."/>
            <person name="Nusbaum C."/>
            <person name="Birren B."/>
        </authorList>
    </citation>
    <scope>NUCLEOTIDE SEQUENCE [LARGE SCALE GENOMIC DNA]</scope>
    <source>
        <strain evidence="2">MINIMUS1</strain>
    </source>
</reference>
<name>A0A182WPQ9_9DIPT</name>
<dbReference type="STRING" id="112268.A0A182WPQ9"/>
<dbReference type="Proteomes" id="UP000075920">
    <property type="component" value="Unassembled WGS sequence"/>
</dbReference>
<protein>
    <submittedName>
        <fullName evidence="1">Uncharacterized protein</fullName>
    </submittedName>
</protein>
<proteinExistence type="predicted"/>
<sequence>MEPPREHYRARSCMHGSSYQLRIAMVIMLRAFKLRREGILSDFKITLDDPEAGKFDDVVFRYSLASTPEQCAYVNIQAKHKQASDPRKMVQPINEASLLARWKSKGPFSIPKCFVSYLDGCEQS</sequence>
<reference evidence="1" key="2">
    <citation type="submission" date="2020-05" db="UniProtKB">
        <authorList>
            <consortium name="EnsemblMetazoa"/>
        </authorList>
    </citation>
    <scope>IDENTIFICATION</scope>
    <source>
        <strain evidence="1">MINIMUS1</strain>
    </source>
</reference>
<evidence type="ECO:0000313" key="1">
    <source>
        <dbReference type="EnsemblMetazoa" id="AMIN014652-PA"/>
    </source>
</evidence>
<dbReference type="EnsemblMetazoa" id="AMIN014652-RA">
    <property type="protein sequence ID" value="AMIN014652-PA"/>
    <property type="gene ID" value="AMIN014652"/>
</dbReference>
<organism evidence="1 2">
    <name type="scientific">Anopheles minimus</name>
    <dbReference type="NCBI Taxonomy" id="112268"/>
    <lineage>
        <taxon>Eukaryota</taxon>
        <taxon>Metazoa</taxon>
        <taxon>Ecdysozoa</taxon>
        <taxon>Arthropoda</taxon>
        <taxon>Hexapoda</taxon>
        <taxon>Insecta</taxon>
        <taxon>Pterygota</taxon>
        <taxon>Neoptera</taxon>
        <taxon>Endopterygota</taxon>
        <taxon>Diptera</taxon>
        <taxon>Nematocera</taxon>
        <taxon>Culicoidea</taxon>
        <taxon>Culicidae</taxon>
        <taxon>Anophelinae</taxon>
        <taxon>Anopheles</taxon>
    </lineage>
</organism>
<keyword evidence="2" id="KW-1185">Reference proteome</keyword>
<dbReference type="VEuPathDB" id="VectorBase:AMIN014652"/>
<evidence type="ECO:0000313" key="2">
    <source>
        <dbReference type="Proteomes" id="UP000075920"/>
    </source>
</evidence>
<dbReference type="AlphaFoldDB" id="A0A182WPQ9"/>
<accession>A0A182WPQ9</accession>